<dbReference type="Gene3D" id="1.10.10.10">
    <property type="entry name" value="Winged helix-like DNA-binding domain superfamily/Winged helix DNA-binding domain"/>
    <property type="match status" value="1"/>
</dbReference>
<reference evidence="3" key="1">
    <citation type="journal article" date="2014" name="Int. J. Syst. Evol. Microbiol.">
        <title>Complete genome sequence of Corynebacterium casei LMG S-19264T (=DSM 44701T), isolated from a smear-ripened cheese.</title>
        <authorList>
            <consortium name="US DOE Joint Genome Institute (JGI-PGF)"/>
            <person name="Walter F."/>
            <person name="Albersmeier A."/>
            <person name="Kalinowski J."/>
            <person name="Ruckert C."/>
        </authorList>
    </citation>
    <scope>NUCLEOTIDE SEQUENCE</scope>
    <source>
        <strain evidence="3">JCM 3090</strain>
    </source>
</reference>
<organism evidence="3 4">
    <name type="scientific">Pilimelia anulata</name>
    <dbReference type="NCBI Taxonomy" id="53371"/>
    <lineage>
        <taxon>Bacteria</taxon>
        <taxon>Bacillati</taxon>
        <taxon>Actinomycetota</taxon>
        <taxon>Actinomycetes</taxon>
        <taxon>Micromonosporales</taxon>
        <taxon>Micromonosporaceae</taxon>
        <taxon>Pilimelia</taxon>
    </lineage>
</organism>
<dbReference type="GO" id="GO:0016301">
    <property type="term" value="F:kinase activity"/>
    <property type="evidence" value="ECO:0007669"/>
    <property type="project" value="UniProtKB-KW"/>
</dbReference>
<evidence type="ECO:0000313" key="3">
    <source>
        <dbReference type="EMBL" id="GGK07608.1"/>
    </source>
</evidence>
<keyword evidence="4" id="KW-1185">Reference proteome</keyword>
<dbReference type="Pfam" id="PF00480">
    <property type="entry name" value="ROK"/>
    <property type="match status" value="1"/>
</dbReference>
<evidence type="ECO:0000256" key="2">
    <source>
        <dbReference type="SAM" id="MobiDB-lite"/>
    </source>
</evidence>
<keyword evidence="3" id="KW-0418">Kinase</keyword>
<accession>A0A8J3BB34</accession>
<protein>
    <submittedName>
        <fullName evidence="3">Sugar kinase</fullName>
    </submittedName>
</protein>
<dbReference type="RefSeq" id="WP_189171916.1">
    <property type="nucleotide sequence ID" value="NZ_BMQB01000011.1"/>
</dbReference>
<name>A0A8J3BB34_9ACTN</name>
<dbReference type="InterPro" id="IPR000600">
    <property type="entry name" value="ROK"/>
</dbReference>
<dbReference type="PANTHER" id="PTHR18964:SF149">
    <property type="entry name" value="BIFUNCTIONAL UDP-N-ACETYLGLUCOSAMINE 2-EPIMERASE_N-ACETYLMANNOSAMINE KINASE"/>
    <property type="match status" value="1"/>
</dbReference>
<gene>
    <name evidence="3" type="ORF">GCM10010123_41960</name>
</gene>
<dbReference type="PANTHER" id="PTHR18964">
    <property type="entry name" value="ROK (REPRESSOR, ORF, KINASE) FAMILY"/>
    <property type="match status" value="1"/>
</dbReference>
<dbReference type="AlphaFoldDB" id="A0A8J3BB34"/>
<evidence type="ECO:0000313" key="4">
    <source>
        <dbReference type="Proteomes" id="UP000649739"/>
    </source>
</evidence>
<feature type="region of interest" description="Disordered" evidence="2">
    <location>
        <begin position="1"/>
        <end position="26"/>
    </location>
</feature>
<dbReference type="Proteomes" id="UP000649739">
    <property type="component" value="Unassembled WGS sequence"/>
</dbReference>
<keyword evidence="3" id="KW-0808">Transferase</keyword>
<dbReference type="SUPFAM" id="SSF46785">
    <property type="entry name" value="Winged helix' DNA-binding domain"/>
    <property type="match status" value="1"/>
</dbReference>
<evidence type="ECO:0000256" key="1">
    <source>
        <dbReference type="ARBA" id="ARBA00006479"/>
    </source>
</evidence>
<comment type="similarity">
    <text evidence="1">Belongs to the ROK (NagC/XylR) family.</text>
</comment>
<dbReference type="Gene3D" id="3.30.420.40">
    <property type="match status" value="2"/>
</dbReference>
<dbReference type="EMBL" id="BMQB01000011">
    <property type="protein sequence ID" value="GGK07608.1"/>
    <property type="molecule type" value="Genomic_DNA"/>
</dbReference>
<dbReference type="InterPro" id="IPR036390">
    <property type="entry name" value="WH_DNA-bd_sf"/>
</dbReference>
<comment type="caution">
    <text evidence="3">The sequence shown here is derived from an EMBL/GenBank/DDBJ whole genome shotgun (WGS) entry which is preliminary data.</text>
</comment>
<reference evidence="3" key="2">
    <citation type="submission" date="2020-09" db="EMBL/GenBank/DDBJ databases">
        <authorList>
            <person name="Sun Q."/>
            <person name="Ohkuma M."/>
        </authorList>
    </citation>
    <scope>NUCLEOTIDE SEQUENCE</scope>
    <source>
        <strain evidence="3">JCM 3090</strain>
    </source>
</reference>
<dbReference type="SUPFAM" id="SSF53067">
    <property type="entry name" value="Actin-like ATPase domain"/>
    <property type="match status" value="1"/>
</dbReference>
<sequence length="440" mass="45551">MNDDPLTPGGAAAPRAADPAADERPNRDRIFSTIVRRAGTGLTRAALAAHTGLSPRTIDAALSALRAHGLIRDGEQTGGRSAVGRRPTAIRVNPGDNYVIGVEILGDAVGGVLANLAGEPVGERLTDTLPAAAGHVAPDAVVEKVRDLVDKLELQAPPGDDGPGRVLGVGVGIGGHVTPAGDVRYSVNMGWGRGLAHPPVPLRQRLRDATRKPVAVDNDANTLAEAQRWFGAGRDLDTFQLVLVSLDGIGAAYVAGGELVRGAAGRSNELGHLVVDPRGRRCRCRNHGCLEAHGTAAAIIAACGGAGDAPLAAALAALRVRADGDAAVAAAFTDAGHAMGRALASLINVNDPGHVIFIGDAVTEENGQRVLYDRRYHDAMWAAVSAHAFAERPAERSFIVVEDSQHWVGPRGAAALAIRDVINNPALVRPPSRPAVHRAS</sequence>
<dbReference type="InterPro" id="IPR043129">
    <property type="entry name" value="ATPase_NBD"/>
</dbReference>
<dbReference type="InterPro" id="IPR036388">
    <property type="entry name" value="WH-like_DNA-bd_sf"/>
</dbReference>
<proteinExistence type="inferred from homology"/>